<dbReference type="EMBL" id="FNNH01000013">
    <property type="protein sequence ID" value="SDW49335.1"/>
    <property type="molecule type" value="Genomic_DNA"/>
</dbReference>
<organism evidence="2 3">
    <name type="scientific">Nitrosomonas communis</name>
    <dbReference type="NCBI Taxonomy" id="44574"/>
    <lineage>
        <taxon>Bacteria</taxon>
        <taxon>Pseudomonadati</taxon>
        <taxon>Pseudomonadota</taxon>
        <taxon>Betaproteobacteria</taxon>
        <taxon>Nitrosomonadales</taxon>
        <taxon>Nitrosomonadaceae</taxon>
        <taxon>Nitrosomonas</taxon>
    </lineage>
</organism>
<dbReference type="AlphaFoldDB" id="A0A1H2TZE6"/>
<feature type="transmembrane region" description="Helical" evidence="1">
    <location>
        <begin position="12"/>
        <end position="33"/>
    </location>
</feature>
<dbReference type="Proteomes" id="UP000183454">
    <property type="component" value="Unassembled WGS sequence"/>
</dbReference>
<feature type="transmembrane region" description="Helical" evidence="1">
    <location>
        <begin position="75"/>
        <end position="100"/>
    </location>
</feature>
<name>A0A1H2TZE6_9PROT</name>
<protein>
    <submittedName>
        <fullName evidence="2">Uncharacterized protein</fullName>
    </submittedName>
</protein>
<dbReference type="RefSeq" id="WP_244505758.1">
    <property type="nucleotide sequence ID" value="NZ_FNNH01000013.1"/>
</dbReference>
<keyword evidence="1" id="KW-0812">Transmembrane</keyword>
<evidence type="ECO:0000313" key="3">
    <source>
        <dbReference type="Proteomes" id="UP000183454"/>
    </source>
</evidence>
<sequence length="109" mass="12343">MYDKLIDLLTSVGALIFYTVIYFLGYFATHGLNLIADRRLLNRRIAGLVVVFFVAVFHGYKIISSPLPAGEETEVAIYALGYYVIFPVAVIVGIFLYLTWQEKKDNESL</sequence>
<feature type="transmembrane region" description="Helical" evidence="1">
    <location>
        <begin position="45"/>
        <end position="63"/>
    </location>
</feature>
<reference evidence="2 3" key="1">
    <citation type="submission" date="2016-10" db="EMBL/GenBank/DDBJ databases">
        <authorList>
            <person name="de Groot N.N."/>
        </authorList>
    </citation>
    <scope>NUCLEOTIDE SEQUENCE [LARGE SCALE GENOMIC DNA]</scope>
    <source>
        <strain evidence="2 3">Nm110</strain>
    </source>
</reference>
<keyword evidence="1" id="KW-1133">Transmembrane helix</keyword>
<evidence type="ECO:0000313" key="2">
    <source>
        <dbReference type="EMBL" id="SDW49335.1"/>
    </source>
</evidence>
<accession>A0A1H2TZE6</accession>
<keyword evidence="1" id="KW-0472">Membrane</keyword>
<gene>
    <name evidence="2" type="ORF">SAMN05421882_101355</name>
</gene>
<evidence type="ECO:0000256" key="1">
    <source>
        <dbReference type="SAM" id="Phobius"/>
    </source>
</evidence>
<proteinExistence type="predicted"/>